<dbReference type="Gene3D" id="3.30.70.920">
    <property type="match status" value="1"/>
</dbReference>
<comment type="caution">
    <text evidence="2">The sequence shown here is derived from an EMBL/GenBank/DDBJ whole genome shotgun (WGS) entry which is preliminary data.</text>
</comment>
<reference evidence="3" key="1">
    <citation type="journal article" date="2019" name="Int. J. Syst. Evol. Microbiol.">
        <title>The Global Catalogue of Microorganisms (GCM) 10K type strain sequencing project: providing services to taxonomists for standard genome sequencing and annotation.</title>
        <authorList>
            <consortium name="The Broad Institute Genomics Platform"/>
            <consortium name="The Broad Institute Genome Sequencing Center for Infectious Disease"/>
            <person name="Wu L."/>
            <person name="Ma J."/>
        </authorList>
    </citation>
    <scope>NUCLEOTIDE SEQUENCE [LARGE SCALE GENOMIC DNA]</scope>
    <source>
        <strain evidence="3">TISTR 1514</strain>
    </source>
</reference>
<dbReference type="RefSeq" id="WP_083919489.1">
    <property type="nucleotide sequence ID" value="NZ_JBHUNE010000008.1"/>
</dbReference>
<sequence>MSCHQFVLHALELHRLFGTPDYTARVATADTDAYESFLTDQVLTIPGIARVSSRFAMKTLKTLRPSGGD</sequence>
<dbReference type="InterPro" id="IPR011008">
    <property type="entry name" value="Dimeric_a/b-barrel"/>
</dbReference>
<keyword evidence="3" id="KW-1185">Reference proteome</keyword>
<dbReference type="EMBL" id="JBHUNE010000008">
    <property type="protein sequence ID" value="MFD2759097.1"/>
    <property type="molecule type" value="Genomic_DNA"/>
</dbReference>
<dbReference type="SUPFAM" id="SSF54909">
    <property type="entry name" value="Dimeric alpha+beta barrel"/>
    <property type="match status" value="1"/>
</dbReference>
<dbReference type="Proteomes" id="UP001597492">
    <property type="component" value="Unassembled WGS sequence"/>
</dbReference>
<name>A0ABW5V369_9MICO</name>
<protein>
    <submittedName>
        <fullName evidence="2">Lrp/AsnC ligand binding domain-containing protein</fullName>
    </submittedName>
</protein>
<evidence type="ECO:0000313" key="2">
    <source>
        <dbReference type="EMBL" id="MFD2759097.1"/>
    </source>
</evidence>
<evidence type="ECO:0000259" key="1">
    <source>
        <dbReference type="Pfam" id="PF01037"/>
    </source>
</evidence>
<dbReference type="InterPro" id="IPR019887">
    <property type="entry name" value="Tscrpt_reg_AsnC/Lrp_C"/>
</dbReference>
<gene>
    <name evidence="2" type="ORF">ACFSW7_11990</name>
</gene>
<accession>A0ABW5V369</accession>
<evidence type="ECO:0000313" key="3">
    <source>
        <dbReference type="Proteomes" id="UP001597492"/>
    </source>
</evidence>
<dbReference type="Pfam" id="PF01037">
    <property type="entry name" value="AsnC_trans_reg"/>
    <property type="match status" value="1"/>
</dbReference>
<proteinExistence type="predicted"/>
<organism evidence="2 3">
    <name type="scientific">Gulosibacter faecalis</name>
    <dbReference type="NCBI Taxonomy" id="272240"/>
    <lineage>
        <taxon>Bacteria</taxon>
        <taxon>Bacillati</taxon>
        <taxon>Actinomycetota</taxon>
        <taxon>Actinomycetes</taxon>
        <taxon>Micrococcales</taxon>
        <taxon>Microbacteriaceae</taxon>
        <taxon>Gulosibacter</taxon>
    </lineage>
</organism>
<feature type="domain" description="Transcription regulator AsnC/Lrp ligand binding" evidence="1">
    <location>
        <begin position="11"/>
        <end position="59"/>
    </location>
</feature>